<gene>
    <name evidence="1" type="ORF">ENL40_06870</name>
</gene>
<organism evidence="1">
    <name type="scientific">Thermococcus litoralis</name>
    <dbReference type="NCBI Taxonomy" id="2265"/>
    <lineage>
        <taxon>Archaea</taxon>
        <taxon>Methanobacteriati</taxon>
        <taxon>Methanobacteriota</taxon>
        <taxon>Thermococci</taxon>
        <taxon>Thermococcales</taxon>
        <taxon>Thermococcaceae</taxon>
        <taxon>Thermococcus</taxon>
    </lineage>
</organism>
<dbReference type="GO" id="GO:0006253">
    <property type="term" value="P:dCTP catabolic process"/>
    <property type="evidence" value="ECO:0007669"/>
    <property type="project" value="TreeGrafter"/>
</dbReference>
<dbReference type="EMBL" id="DRTU01000280">
    <property type="protein sequence ID" value="HHI01169.1"/>
    <property type="molecule type" value="Genomic_DNA"/>
</dbReference>
<dbReference type="AlphaFoldDB" id="A0A7C5P2R1"/>
<dbReference type="InterPro" id="IPR052555">
    <property type="entry name" value="dCTP_Pyrophosphatase"/>
</dbReference>
<dbReference type="GO" id="GO:0042262">
    <property type="term" value="P:DNA protection"/>
    <property type="evidence" value="ECO:0007669"/>
    <property type="project" value="TreeGrafter"/>
</dbReference>
<dbReference type="Proteomes" id="UP000886217">
    <property type="component" value="Unassembled WGS sequence"/>
</dbReference>
<dbReference type="GO" id="GO:0047840">
    <property type="term" value="F:dCTP diphosphatase activity"/>
    <property type="evidence" value="ECO:0007669"/>
    <property type="project" value="TreeGrafter"/>
</dbReference>
<accession>A0A7C5P2R1</accession>
<dbReference type="PANTHER" id="PTHR46523:SF1">
    <property type="entry name" value="DCTP PYROPHOSPHATASE 1"/>
    <property type="match status" value="1"/>
</dbReference>
<sequence>MGVNIMTELNELIERILKFRDERDWKKYHTPKNLIISLLIELGELSEHFQWKTDEEIIQSIQEDKTKEKIAEELADVAIYLLLLANELGINLEEAILEKIKKNEEKYPVDKVKGRYVKYTELMKQ</sequence>
<dbReference type="CDD" id="cd11537">
    <property type="entry name" value="NTP-PPase_RS21-C6_like"/>
    <property type="match status" value="1"/>
</dbReference>
<evidence type="ECO:0000313" key="1">
    <source>
        <dbReference type="EMBL" id="HHI01169.1"/>
    </source>
</evidence>
<protein>
    <submittedName>
        <fullName evidence="1">Nucleotide pyrophosphohydrolase</fullName>
    </submittedName>
</protein>
<dbReference type="Pfam" id="PF12643">
    <property type="entry name" value="MazG-like"/>
    <property type="match status" value="1"/>
</dbReference>
<comment type="caution">
    <text evidence="1">The sequence shown here is derived from an EMBL/GenBank/DDBJ whole genome shotgun (WGS) entry which is preliminary data.</text>
</comment>
<name>A0A7C5P2R1_THELI</name>
<dbReference type="PIRSF" id="PIRSF029826">
    <property type="entry name" value="UCP029826_pph"/>
    <property type="match status" value="1"/>
</dbReference>
<reference evidence="1" key="1">
    <citation type="journal article" date="2020" name="mSystems">
        <title>Genome- and Community-Level Interaction Insights into Carbon Utilization and Element Cycling Functions of Hydrothermarchaeota in Hydrothermal Sediment.</title>
        <authorList>
            <person name="Zhou Z."/>
            <person name="Liu Y."/>
            <person name="Xu W."/>
            <person name="Pan J."/>
            <person name="Luo Z.H."/>
            <person name="Li M."/>
        </authorList>
    </citation>
    <scope>NUCLEOTIDE SEQUENCE [LARGE SCALE GENOMIC DNA]</scope>
    <source>
        <strain evidence="1">HyVt-93</strain>
    </source>
</reference>
<dbReference type="SUPFAM" id="SSF101386">
    <property type="entry name" value="all-alpha NTP pyrophosphatases"/>
    <property type="match status" value="1"/>
</dbReference>
<dbReference type="Gene3D" id="1.10.287.1080">
    <property type="entry name" value="MazG-like"/>
    <property type="match status" value="1"/>
</dbReference>
<dbReference type="InterPro" id="IPR025984">
    <property type="entry name" value="DCTPP"/>
</dbReference>
<dbReference type="PANTHER" id="PTHR46523">
    <property type="entry name" value="DCTP PYROPHOSPHATASE 1"/>
    <property type="match status" value="1"/>
</dbReference>
<dbReference type="GO" id="GO:0005829">
    <property type="term" value="C:cytosol"/>
    <property type="evidence" value="ECO:0007669"/>
    <property type="project" value="TreeGrafter"/>
</dbReference>
<proteinExistence type="predicted"/>